<dbReference type="Gene3D" id="3.40.366.10">
    <property type="entry name" value="Malonyl-Coenzyme A Acyl Carrier Protein, domain 2"/>
    <property type="match status" value="1"/>
</dbReference>
<keyword evidence="10" id="KW-1185">Reference proteome</keyword>
<keyword evidence="3" id="KW-0808">Transferase</keyword>
<dbReference type="OrthoDB" id="9778690at2"/>
<dbReference type="SMART" id="SM00823">
    <property type="entry name" value="PKS_PP"/>
    <property type="match status" value="1"/>
</dbReference>
<dbReference type="Gene3D" id="1.10.1200.10">
    <property type="entry name" value="ACP-like"/>
    <property type="match status" value="1"/>
</dbReference>
<dbReference type="InterPro" id="IPR009081">
    <property type="entry name" value="PP-bd_ACP"/>
</dbReference>
<dbReference type="InterPro" id="IPR036291">
    <property type="entry name" value="NAD(P)-bd_dom_sf"/>
</dbReference>
<dbReference type="SUPFAM" id="SSF51735">
    <property type="entry name" value="NAD(P)-binding Rossmann-fold domains"/>
    <property type="match status" value="2"/>
</dbReference>
<dbReference type="FunFam" id="1.10.1200.10:FF:000007">
    <property type="entry name" value="Probable polyketide synthase pks17"/>
    <property type="match status" value="1"/>
</dbReference>
<dbReference type="PANTHER" id="PTHR43775:SF51">
    <property type="entry name" value="INACTIVE PHENOLPHTHIOCEROL SYNTHESIS POLYKETIDE SYNTHASE TYPE I PKS1-RELATED"/>
    <property type="match status" value="1"/>
</dbReference>
<dbReference type="GO" id="GO:0006633">
    <property type="term" value="P:fatty acid biosynthetic process"/>
    <property type="evidence" value="ECO:0007669"/>
    <property type="project" value="InterPro"/>
</dbReference>
<dbReference type="PROSITE" id="PS50075">
    <property type="entry name" value="CARRIER"/>
    <property type="match status" value="1"/>
</dbReference>
<dbReference type="NCBIfam" id="NF045894">
    <property type="entry name" value="PKS_plus_SDR"/>
    <property type="match status" value="1"/>
</dbReference>
<feature type="non-terminal residue" evidence="9">
    <location>
        <position position="1"/>
    </location>
</feature>
<evidence type="ECO:0000256" key="6">
    <source>
        <dbReference type="ARBA" id="ARBA00023315"/>
    </source>
</evidence>
<dbReference type="PANTHER" id="PTHR43775">
    <property type="entry name" value="FATTY ACID SYNTHASE"/>
    <property type="match status" value="1"/>
</dbReference>
<sequence length="1793" mass="187470">DVEGLFDPEPGVVGRSYVREGGFLHEAGEFDPGFFGISPREAMAMDPQQRLLLETSWEALERAGVPATSLLGSRTGVFVGAMSQEYGPLLHESGQGHEGYLLTGTTASVMSGRISYALGLEGPAVTIDTACSSSLVALHLAAQSLRSGECDLALAGGAAVMASPGMFVEFSHQRGMAADGRSKAFSDSADGTSWAEGVGVLLVERLSDAVRRGHQVLAVVRGSAVNQDGASNGLTAPSGPSQQRVIRAALASAGLGTSDVDVVEAHGTGTRLGDPIEAQALLATYGQDRDAERPLWLGSLKSNIGHTQAAAGVAGVIKMVMALRAERLPRTLHADEPSAYIDWSPGTLRLLQQERPWPRGERPRRAGISSFGISGTNAHLVLEEAPAAEEPTEEPVTRLPVVPWAVSARDEQALRDQLDRLTALDADPLDIGLSLATTRAALEHRAVALHPGPLVTGAVSEGRTAWMFTGQGSQRPGMGRELYAAFPVFAAALDGVCELLDAELGFARPVKEVLFAEEPEDGTGYAQSALFALQVALVELLRSWGIRPGLLLGHSVGEIAAAYAAEVFELADAVRLVAARARLMQALPEGGAMAALEASEAEVAPWLVDGAVIAAVNGPSAVVVSGTETAVDAVAELARDAGRRATRLRVSHAFHSPLMDPVVTAFTEVAEQVTYGRPTVTAVSTSSGASLADGDWTTPTYWAEQIVKPVRFHEALTAARDLGAGRFLEIGPDPVLTALAGDVPAAATLRKERPEAETLLGAVAELFVRGADIDWAAFFEGTGARRVDLPTYPFQRQRYWLPDLARPGRRAQSDGAADGGFWDLVDQGDADSLAGELGVDSAAPLDAVLPMLADWRRKRREESLLAGLRYRIAWRPVRTPTSKTLDGAWLLAVDEDAPTELADAAESALRAAGADVTVVTGPAAEPDVSFAGVLSLLTEPAQVLALTRAHPETRLWCVTFGAMAVSRGEGPTHPENAAVWGLGRVVALEQPDRWGGLIDLPDDPRPRLWQRVVAVLAAGGAGEDQLAVRATGIHAARLVHDRSARPTRAWRPRGTVLLTGATGSLGGHLSRWLATGGAAHLVLMSRRGADAPGAAELAAELGESGTVVTFVAGDVADRETVASVLDAHEPTAVVHAAGILDDGLAAELTPERVARVLAVKAEAAQHLHDLTRDRELDAFVLFSSVTAVLGNAGQAAYAAANARLDALAEHRRAAGLPATSLAWGPWGGGGMAADETVAGHFRRQGIRPLEPSRALDVLQRALDEDVICTTVADVDWQRFAAAAYTPRPLLAELPEAAPPEATPVAPAGGTLGAQLRDRTAAEQDRLLLDLVLDQVAATLGHTDRAAVDAARAFKDLGFDSMTGVALRHRLAAATGLSLPATLVFDHPTPAALAAFLRSQVLGVTTDEIESGGPALAPVGADDDPVVIVGMGCRFPGGVSSPDQLWDLLASGADALTPFPEDRGWDVERLHHPDPGHSGTTYVRVGGFVHDAADFDAELFGISPREALAMDPQQRLLLETSWEALERSGIDPLSLRGSATGVFAGTNGQDYRETAHVTGEDVEGYVTTGSAASVLSGRVSYALGLEGPAFTVDTACSSALVALHLAAQAIRQGECRTALAGGVTVMATPGTFVEFSRQRALSTDGRCRAFAEGADGTGWSEGAAVLVLERLSEARRAGHPVLAVLRGSAVNQDGASNGLTAPNGPSQQRVIRQALTAAGLRPGDVDAVEAHGTGTRLGDPIEAQALLATYGQDRAEPLWLGSVKSNLGHTQAAAGAAGVMKTVLALRAEQLPPT</sequence>
<evidence type="ECO:0000256" key="5">
    <source>
        <dbReference type="ARBA" id="ARBA00023268"/>
    </source>
</evidence>
<dbReference type="GO" id="GO:0004312">
    <property type="term" value="F:fatty acid synthase activity"/>
    <property type="evidence" value="ECO:0007669"/>
    <property type="project" value="TreeGrafter"/>
</dbReference>
<dbReference type="InterPro" id="IPR014043">
    <property type="entry name" value="Acyl_transferase_dom"/>
</dbReference>
<dbReference type="SMART" id="SM01294">
    <property type="entry name" value="PKS_PP_betabranch"/>
    <property type="match status" value="1"/>
</dbReference>
<dbReference type="SUPFAM" id="SSF53901">
    <property type="entry name" value="Thiolase-like"/>
    <property type="match status" value="2"/>
</dbReference>
<dbReference type="Pfam" id="PF00550">
    <property type="entry name" value="PP-binding"/>
    <property type="match status" value="1"/>
</dbReference>
<dbReference type="InterPro" id="IPR050091">
    <property type="entry name" value="PKS_NRPS_Biosynth_Enz"/>
</dbReference>
<dbReference type="InterPro" id="IPR020841">
    <property type="entry name" value="PKS_Beta-ketoAc_synthase_dom"/>
</dbReference>
<dbReference type="SMART" id="SM00825">
    <property type="entry name" value="PKS_KS"/>
    <property type="match status" value="2"/>
</dbReference>
<feature type="non-terminal residue" evidence="9">
    <location>
        <position position="1793"/>
    </location>
</feature>
<dbReference type="Pfam" id="PF00109">
    <property type="entry name" value="ketoacyl-synt"/>
    <property type="match status" value="2"/>
</dbReference>
<comment type="caution">
    <text evidence="9">The sequence shown here is derived from an EMBL/GenBank/DDBJ whole genome shotgun (WGS) entry which is preliminary data.</text>
</comment>
<keyword evidence="5" id="KW-0511">Multifunctional enzyme</keyword>
<dbReference type="GO" id="GO:0004315">
    <property type="term" value="F:3-oxoacyl-[acyl-carrier-protein] synthase activity"/>
    <property type="evidence" value="ECO:0007669"/>
    <property type="project" value="InterPro"/>
</dbReference>
<dbReference type="GO" id="GO:0031177">
    <property type="term" value="F:phosphopantetheine binding"/>
    <property type="evidence" value="ECO:0007669"/>
    <property type="project" value="InterPro"/>
</dbReference>
<evidence type="ECO:0000313" key="10">
    <source>
        <dbReference type="Proteomes" id="UP000400924"/>
    </source>
</evidence>
<keyword evidence="6" id="KW-0012">Acyltransferase</keyword>
<dbReference type="SMART" id="SM00827">
    <property type="entry name" value="PKS_AT"/>
    <property type="match status" value="1"/>
</dbReference>
<dbReference type="InterPro" id="IPR057326">
    <property type="entry name" value="KR_dom"/>
</dbReference>
<feature type="domain" description="Ketosynthase family 3 (KS3)" evidence="8">
    <location>
        <begin position="1422"/>
        <end position="1793"/>
    </location>
</feature>
<dbReference type="SMART" id="SM00822">
    <property type="entry name" value="PKS_KR"/>
    <property type="match status" value="1"/>
</dbReference>
<dbReference type="InterPro" id="IPR013968">
    <property type="entry name" value="PKS_KR"/>
</dbReference>
<dbReference type="Gene3D" id="6.10.140.1830">
    <property type="match status" value="1"/>
</dbReference>
<dbReference type="Pfam" id="PF00698">
    <property type="entry name" value="Acyl_transf_1"/>
    <property type="match status" value="1"/>
</dbReference>
<dbReference type="Pfam" id="PF18369">
    <property type="entry name" value="PKS_DE"/>
    <property type="match status" value="1"/>
</dbReference>
<dbReference type="PROSITE" id="PS52004">
    <property type="entry name" value="KS3_2"/>
    <property type="match status" value="2"/>
</dbReference>
<evidence type="ECO:0000259" key="8">
    <source>
        <dbReference type="PROSITE" id="PS52004"/>
    </source>
</evidence>
<dbReference type="EMBL" id="VJZC01000648">
    <property type="protein sequence ID" value="MPY63826.1"/>
    <property type="molecule type" value="Genomic_DNA"/>
</dbReference>
<feature type="domain" description="Ketosynthase family 3 (KS3)" evidence="8">
    <location>
        <begin position="1"/>
        <end position="384"/>
    </location>
</feature>
<dbReference type="SUPFAM" id="SSF47336">
    <property type="entry name" value="ACP-like"/>
    <property type="match status" value="1"/>
</dbReference>
<dbReference type="SUPFAM" id="SSF52151">
    <property type="entry name" value="FabD/lysophospholipase-like"/>
    <property type="match status" value="1"/>
</dbReference>
<dbReference type="PROSITE" id="PS00606">
    <property type="entry name" value="KS3_1"/>
    <property type="match status" value="2"/>
</dbReference>
<dbReference type="Proteomes" id="UP000400924">
    <property type="component" value="Unassembled WGS sequence"/>
</dbReference>
<dbReference type="InterPro" id="IPR036736">
    <property type="entry name" value="ACP-like_sf"/>
</dbReference>
<dbReference type="InterPro" id="IPR014030">
    <property type="entry name" value="Ketoacyl_synth_N"/>
</dbReference>
<keyword evidence="2" id="KW-0597">Phosphoprotein</keyword>
<dbReference type="GO" id="GO:0033068">
    <property type="term" value="P:macrolide biosynthetic process"/>
    <property type="evidence" value="ECO:0007669"/>
    <property type="project" value="UniProtKB-ARBA"/>
</dbReference>
<dbReference type="Pfam" id="PF16197">
    <property type="entry name" value="KAsynt_C_assoc"/>
    <property type="match status" value="1"/>
</dbReference>
<dbReference type="SUPFAM" id="SSF55048">
    <property type="entry name" value="Probable ACP-binding domain of malonyl-CoA ACP transacylase"/>
    <property type="match status" value="1"/>
</dbReference>
<dbReference type="Gene3D" id="3.40.50.720">
    <property type="entry name" value="NAD(P)-binding Rossmann-like Domain"/>
    <property type="match status" value="1"/>
</dbReference>
<dbReference type="InterPro" id="IPR016036">
    <property type="entry name" value="Malonyl_transacylase_ACP-bd"/>
</dbReference>
<evidence type="ECO:0000256" key="4">
    <source>
        <dbReference type="ARBA" id="ARBA00023194"/>
    </source>
</evidence>
<keyword evidence="1" id="KW-0596">Phosphopantetheine</keyword>
<gene>
    <name evidence="9" type="ORF">FNH08_43715</name>
</gene>
<dbReference type="PROSITE" id="PS00012">
    <property type="entry name" value="PHOSPHOPANTETHEINE"/>
    <property type="match status" value="1"/>
</dbReference>
<dbReference type="InterPro" id="IPR014031">
    <property type="entry name" value="Ketoacyl_synth_C"/>
</dbReference>
<dbReference type="InterPro" id="IPR032821">
    <property type="entry name" value="PKS_assoc"/>
</dbReference>
<name>A0A5N8XX43_9ACTN</name>
<protein>
    <submittedName>
        <fullName evidence="9">SDR family NAD(P)-dependent oxidoreductase</fullName>
    </submittedName>
</protein>
<dbReference type="RefSeq" id="WP_152777065.1">
    <property type="nucleotide sequence ID" value="NZ_VJZC01000648.1"/>
</dbReference>
<dbReference type="InterPro" id="IPR016039">
    <property type="entry name" value="Thiolase-like"/>
</dbReference>
<dbReference type="CDD" id="cd00833">
    <property type="entry name" value="PKS"/>
    <property type="match status" value="2"/>
</dbReference>
<proteinExistence type="predicted"/>
<dbReference type="Pfam" id="PF08659">
    <property type="entry name" value="KR"/>
    <property type="match status" value="1"/>
</dbReference>
<evidence type="ECO:0000256" key="3">
    <source>
        <dbReference type="ARBA" id="ARBA00022679"/>
    </source>
</evidence>
<evidence type="ECO:0000256" key="2">
    <source>
        <dbReference type="ARBA" id="ARBA00022553"/>
    </source>
</evidence>
<dbReference type="CDD" id="cd08952">
    <property type="entry name" value="KR_1_SDR_x"/>
    <property type="match status" value="1"/>
</dbReference>
<dbReference type="InterPro" id="IPR041618">
    <property type="entry name" value="PKS_DE"/>
</dbReference>
<dbReference type="FunFam" id="3.40.47.10:FF:000019">
    <property type="entry name" value="Polyketide synthase type I"/>
    <property type="match status" value="2"/>
</dbReference>
<feature type="domain" description="Carrier" evidence="7">
    <location>
        <begin position="1325"/>
        <end position="1400"/>
    </location>
</feature>
<evidence type="ECO:0000313" key="9">
    <source>
        <dbReference type="EMBL" id="MPY63826.1"/>
    </source>
</evidence>
<dbReference type="Gene3D" id="3.30.70.3290">
    <property type="match status" value="1"/>
</dbReference>
<evidence type="ECO:0000259" key="7">
    <source>
        <dbReference type="PROSITE" id="PS50075"/>
    </source>
</evidence>
<dbReference type="Pfam" id="PF02801">
    <property type="entry name" value="Ketoacyl-synt_C"/>
    <property type="match status" value="2"/>
</dbReference>
<keyword evidence="4" id="KW-0045">Antibiotic biosynthesis</keyword>
<dbReference type="Gene3D" id="3.40.47.10">
    <property type="match status" value="2"/>
</dbReference>
<dbReference type="InterPro" id="IPR020806">
    <property type="entry name" value="PKS_PP-bd"/>
</dbReference>
<dbReference type="InterPro" id="IPR006162">
    <property type="entry name" value="Ppantetheine_attach_site"/>
</dbReference>
<dbReference type="InterPro" id="IPR016035">
    <property type="entry name" value="Acyl_Trfase/lysoPLipase"/>
</dbReference>
<evidence type="ECO:0000256" key="1">
    <source>
        <dbReference type="ARBA" id="ARBA00022450"/>
    </source>
</evidence>
<dbReference type="InterPro" id="IPR001227">
    <property type="entry name" value="Ac_transferase_dom_sf"/>
</dbReference>
<dbReference type="InterPro" id="IPR018201">
    <property type="entry name" value="Ketoacyl_synth_AS"/>
</dbReference>
<accession>A0A5N8XX43</accession>
<reference evidence="9 10" key="1">
    <citation type="submission" date="2019-07" db="EMBL/GenBank/DDBJ databases">
        <title>New species of Amycolatopsis and Streptomyces.</title>
        <authorList>
            <person name="Duangmal K."/>
            <person name="Teo W.F.A."/>
            <person name="Lipun K."/>
        </authorList>
    </citation>
    <scope>NUCLEOTIDE SEQUENCE [LARGE SCALE GENOMIC DNA]</scope>
    <source>
        <strain evidence="9 10">NBRC 106415</strain>
    </source>
</reference>
<organism evidence="9 10">
    <name type="scientific">Streptomyces spongiae</name>
    <dbReference type="NCBI Taxonomy" id="565072"/>
    <lineage>
        <taxon>Bacteria</taxon>
        <taxon>Bacillati</taxon>
        <taxon>Actinomycetota</taxon>
        <taxon>Actinomycetes</taxon>
        <taxon>Kitasatosporales</taxon>
        <taxon>Streptomycetaceae</taxon>
        <taxon>Streptomyces</taxon>
    </lineage>
</organism>